<dbReference type="RefSeq" id="WP_321549450.1">
    <property type="nucleotide sequence ID" value="NZ_JAXIVS010000012.1"/>
</dbReference>
<evidence type="ECO:0008006" key="5">
    <source>
        <dbReference type="Google" id="ProtNLM"/>
    </source>
</evidence>
<name>A0ABU5HB87_9BACT</name>
<keyword evidence="2" id="KW-1133">Transmembrane helix</keyword>
<reference evidence="3 4" key="1">
    <citation type="submission" date="2023-12" db="EMBL/GenBank/DDBJ databases">
        <title>the genome sequence of Hyalangium sp. s54d21.</title>
        <authorList>
            <person name="Zhang X."/>
        </authorList>
    </citation>
    <scope>NUCLEOTIDE SEQUENCE [LARGE SCALE GENOMIC DNA]</scope>
    <source>
        <strain evidence="4">s54d21</strain>
    </source>
</reference>
<evidence type="ECO:0000256" key="1">
    <source>
        <dbReference type="SAM" id="MobiDB-lite"/>
    </source>
</evidence>
<gene>
    <name evidence="3" type="ORF">SYV04_30345</name>
</gene>
<feature type="transmembrane region" description="Helical" evidence="2">
    <location>
        <begin position="300"/>
        <end position="318"/>
    </location>
</feature>
<evidence type="ECO:0000256" key="2">
    <source>
        <dbReference type="SAM" id="Phobius"/>
    </source>
</evidence>
<evidence type="ECO:0000313" key="3">
    <source>
        <dbReference type="EMBL" id="MDY7230736.1"/>
    </source>
</evidence>
<feature type="transmembrane region" description="Helical" evidence="2">
    <location>
        <begin position="112"/>
        <end position="129"/>
    </location>
</feature>
<protein>
    <recommendedName>
        <fullName evidence="5">Zinc ribbon domain-containing protein</fullName>
    </recommendedName>
</protein>
<organism evidence="3 4">
    <name type="scientific">Hyalangium rubrum</name>
    <dbReference type="NCBI Taxonomy" id="3103134"/>
    <lineage>
        <taxon>Bacteria</taxon>
        <taxon>Pseudomonadati</taxon>
        <taxon>Myxococcota</taxon>
        <taxon>Myxococcia</taxon>
        <taxon>Myxococcales</taxon>
        <taxon>Cystobacterineae</taxon>
        <taxon>Archangiaceae</taxon>
        <taxon>Hyalangium</taxon>
    </lineage>
</organism>
<dbReference type="EMBL" id="JAXIVS010000012">
    <property type="protein sequence ID" value="MDY7230736.1"/>
    <property type="molecule type" value="Genomic_DNA"/>
</dbReference>
<feature type="compositionally biased region" description="Acidic residues" evidence="1">
    <location>
        <begin position="358"/>
        <end position="370"/>
    </location>
</feature>
<feature type="transmembrane region" description="Helical" evidence="2">
    <location>
        <begin position="324"/>
        <end position="345"/>
    </location>
</feature>
<keyword evidence="2" id="KW-0812">Transmembrane</keyword>
<dbReference type="Proteomes" id="UP001291309">
    <property type="component" value="Unassembled WGS sequence"/>
</dbReference>
<keyword evidence="2" id="KW-0472">Membrane</keyword>
<keyword evidence="4" id="KW-1185">Reference proteome</keyword>
<evidence type="ECO:0000313" key="4">
    <source>
        <dbReference type="Proteomes" id="UP001291309"/>
    </source>
</evidence>
<proteinExistence type="predicted"/>
<sequence length="383" mass="41071">MPPKVPRSVVAPPLPKCPDCGEVAAEPRLRYCENCGGRMPEYKPPTGMIAAVGEGGEGTEDPFSDEPKKPPYHGPKWLAHVPGHSPTVLGIALQLVALGLSIIPALAGVGPFWSFAMLLGSILVVARELRAAGETAMAWIPESLHPPLVPALYTALSVGLCLPMLEFSVQPLLWIGGTVLLARDQWRKVFLGPQGYAQRFDPRSLLRVPRVLALAGVAVCMLALLFPWINIDFGRAGAAASSIAGRVDTSPRPFGDVVYSGLEDVHTTGASRPVASTIQLALLAVLVITMLRPEEDRPEWLRFVPAGLTVIALAWVLMNMRLKVGPIMFLAGLIPVGLMAVMTALGRDEPAPAYAEDYPPEDDYPTEDDYGPPTNPNDEDMPG</sequence>
<accession>A0ABU5HB87</accession>
<comment type="caution">
    <text evidence="3">The sequence shown here is derived from an EMBL/GenBank/DDBJ whole genome shotgun (WGS) entry which is preliminary data.</text>
</comment>
<feature type="transmembrane region" description="Helical" evidence="2">
    <location>
        <begin position="211"/>
        <end position="229"/>
    </location>
</feature>
<feature type="region of interest" description="Disordered" evidence="1">
    <location>
        <begin position="350"/>
        <end position="383"/>
    </location>
</feature>